<dbReference type="InParanoid" id="A0A165TXY7"/>
<dbReference type="InterPro" id="IPR001431">
    <property type="entry name" value="Pept_M16_Zn_BS"/>
</dbReference>
<dbReference type="PANTHER" id="PTHR43690">
    <property type="entry name" value="NARDILYSIN"/>
    <property type="match status" value="1"/>
</dbReference>
<feature type="compositionally biased region" description="Polar residues" evidence="9">
    <location>
        <begin position="215"/>
        <end position="242"/>
    </location>
</feature>
<evidence type="ECO:0000313" key="15">
    <source>
        <dbReference type="Proteomes" id="UP000076761"/>
    </source>
</evidence>
<feature type="domain" description="Peptidase M16 N-terminal" evidence="10">
    <location>
        <begin position="50"/>
        <end position="184"/>
    </location>
</feature>
<evidence type="ECO:0000256" key="7">
    <source>
        <dbReference type="ARBA" id="ARBA00023049"/>
    </source>
</evidence>
<evidence type="ECO:0000259" key="10">
    <source>
        <dbReference type="Pfam" id="PF00675"/>
    </source>
</evidence>
<dbReference type="PROSITE" id="PS00143">
    <property type="entry name" value="INSULINASE"/>
    <property type="match status" value="1"/>
</dbReference>
<dbReference type="InterPro" id="IPR011765">
    <property type="entry name" value="Pept_M16_N"/>
</dbReference>
<keyword evidence="3" id="KW-0645">Protease</keyword>
<feature type="domain" description="Peptidase M16 C-terminal" evidence="11">
    <location>
        <begin position="266"/>
        <end position="438"/>
    </location>
</feature>
<dbReference type="FunCoup" id="A0A165TXY7">
    <property type="interactions" value="443"/>
</dbReference>
<evidence type="ECO:0000256" key="1">
    <source>
        <dbReference type="ARBA" id="ARBA00001947"/>
    </source>
</evidence>
<dbReference type="InterPro" id="IPR011249">
    <property type="entry name" value="Metalloenz_LuxS/M16"/>
</dbReference>
<keyword evidence="6" id="KW-0862">Zinc</keyword>
<comment type="cofactor">
    <cofactor evidence="1">
        <name>Zn(2+)</name>
        <dbReference type="ChEBI" id="CHEBI:29105"/>
    </cofactor>
</comment>
<keyword evidence="4" id="KW-0479">Metal-binding</keyword>
<name>A0A165TXY7_9AGAM</name>
<evidence type="ECO:0000259" key="13">
    <source>
        <dbReference type="Pfam" id="PF22456"/>
    </source>
</evidence>
<evidence type="ECO:0000256" key="3">
    <source>
        <dbReference type="ARBA" id="ARBA00022670"/>
    </source>
</evidence>
<keyword evidence="15" id="KW-1185">Reference proteome</keyword>
<dbReference type="GO" id="GO:0051603">
    <property type="term" value="P:proteolysis involved in protein catabolic process"/>
    <property type="evidence" value="ECO:0007669"/>
    <property type="project" value="TreeGrafter"/>
</dbReference>
<evidence type="ECO:0000256" key="9">
    <source>
        <dbReference type="SAM" id="MobiDB-lite"/>
    </source>
</evidence>
<accession>A0A165TXY7</accession>
<evidence type="ECO:0000259" key="12">
    <source>
        <dbReference type="Pfam" id="PF16187"/>
    </source>
</evidence>
<dbReference type="GO" id="GO:0046872">
    <property type="term" value="F:metal ion binding"/>
    <property type="evidence" value="ECO:0007669"/>
    <property type="project" value="UniProtKB-KW"/>
</dbReference>
<dbReference type="FunFam" id="3.30.830.10:FF:000005">
    <property type="entry name" value="nardilysin isoform X1"/>
    <property type="match status" value="1"/>
</dbReference>
<feature type="region of interest" description="Disordered" evidence="9">
    <location>
        <begin position="210"/>
        <end position="261"/>
    </location>
</feature>
<keyword evidence="5" id="KW-0378">Hydrolase</keyword>
<dbReference type="AlphaFoldDB" id="A0A165TXY7"/>
<dbReference type="Pfam" id="PF00675">
    <property type="entry name" value="Peptidase_M16"/>
    <property type="match status" value="1"/>
</dbReference>
<dbReference type="STRING" id="1314782.A0A165TXY7"/>
<dbReference type="GO" id="GO:0043171">
    <property type="term" value="P:peptide catabolic process"/>
    <property type="evidence" value="ECO:0007669"/>
    <property type="project" value="TreeGrafter"/>
</dbReference>
<dbReference type="PANTHER" id="PTHR43690:SF18">
    <property type="entry name" value="INSULIN-DEGRADING ENZYME-RELATED"/>
    <property type="match status" value="1"/>
</dbReference>
<dbReference type="Pfam" id="PF16187">
    <property type="entry name" value="Peptidase_M16_M"/>
    <property type="match status" value="1"/>
</dbReference>
<feature type="domain" description="Coenzyme PQQ synthesis protein F-like C-terminal lobe" evidence="13">
    <location>
        <begin position="863"/>
        <end position="963"/>
    </location>
</feature>
<evidence type="ECO:0000256" key="5">
    <source>
        <dbReference type="ARBA" id="ARBA00022801"/>
    </source>
</evidence>
<evidence type="ECO:0000259" key="11">
    <source>
        <dbReference type="Pfam" id="PF05193"/>
    </source>
</evidence>
<feature type="domain" description="Peptidase M16 middle/third" evidence="12">
    <location>
        <begin position="452"/>
        <end position="756"/>
    </location>
</feature>
<feature type="region of interest" description="Disordered" evidence="9">
    <location>
        <begin position="1120"/>
        <end position="1142"/>
    </location>
</feature>
<evidence type="ECO:0000256" key="8">
    <source>
        <dbReference type="RuleBase" id="RU004447"/>
    </source>
</evidence>
<keyword evidence="7" id="KW-0482">Metalloprotease</keyword>
<dbReference type="Proteomes" id="UP000076761">
    <property type="component" value="Unassembled WGS sequence"/>
</dbReference>
<protein>
    <recommendedName>
        <fullName evidence="16">Insulin-degrading enzyme</fullName>
    </recommendedName>
</protein>
<evidence type="ECO:0000256" key="2">
    <source>
        <dbReference type="ARBA" id="ARBA00007261"/>
    </source>
</evidence>
<gene>
    <name evidence="14" type="ORF">NEOLEDRAFT_1176768</name>
</gene>
<comment type="similarity">
    <text evidence="2 8">Belongs to the peptidase M16 family.</text>
</comment>
<organism evidence="14 15">
    <name type="scientific">Neolentinus lepideus HHB14362 ss-1</name>
    <dbReference type="NCBI Taxonomy" id="1314782"/>
    <lineage>
        <taxon>Eukaryota</taxon>
        <taxon>Fungi</taxon>
        <taxon>Dikarya</taxon>
        <taxon>Basidiomycota</taxon>
        <taxon>Agaricomycotina</taxon>
        <taxon>Agaricomycetes</taxon>
        <taxon>Gloeophyllales</taxon>
        <taxon>Gloeophyllaceae</taxon>
        <taxon>Neolentinus</taxon>
    </lineage>
</organism>
<dbReference type="GO" id="GO:0005739">
    <property type="term" value="C:mitochondrion"/>
    <property type="evidence" value="ECO:0007669"/>
    <property type="project" value="TreeGrafter"/>
</dbReference>
<dbReference type="InterPro" id="IPR007863">
    <property type="entry name" value="Peptidase_M16_C"/>
</dbReference>
<dbReference type="OrthoDB" id="952271at2759"/>
<evidence type="ECO:0000256" key="4">
    <source>
        <dbReference type="ARBA" id="ARBA00022723"/>
    </source>
</evidence>
<dbReference type="GO" id="GO:0005829">
    <property type="term" value="C:cytosol"/>
    <property type="evidence" value="ECO:0007669"/>
    <property type="project" value="TreeGrafter"/>
</dbReference>
<evidence type="ECO:0008006" key="16">
    <source>
        <dbReference type="Google" id="ProtNLM"/>
    </source>
</evidence>
<dbReference type="FunFam" id="3.30.830.10:FF:000003">
    <property type="entry name" value="Insulin-degrading enzyme"/>
    <property type="match status" value="1"/>
</dbReference>
<dbReference type="SUPFAM" id="SSF63411">
    <property type="entry name" value="LuxS/MPP-like metallohydrolase"/>
    <property type="match status" value="4"/>
</dbReference>
<dbReference type="Pfam" id="PF05193">
    <property type="entry name" value="Peptidase_M16_C"/>
    <property type="match status" value="1"/>
</dbReference>
<dbReference type="Pfam" id="PF22456">
    <property type="entry name" value="PqqF-like_C_4"/>
    <property type="match status" value="1"/>
</dbReference>
<dbReference type="InterPro" id="IPR054734">
    <property type="entry name" value="PqqF-like_C_4"/>
</dbReference>
<evidence type="ECO:0000313" key="14">
    <source>
        <dbReference type="EMBL" id="KZT27341.1"/>
    </source>
</evidence>
<proteinExistence type="inferred from homology"/>
<dbReference type="Gene3D" id="3.30.830.10">
    <property type="entry name" value="Metalloenzyme, LuxS/M16 peptidase-like"/>
    <property type="match status" value="4"/>
</dbReference>
<dbReference type="GO" id="GO:0004222">
    <property type="term" value="F:metalloendopeptidase activity"/>
    <property type="evidence" value="ECO:0007669"/>
    <property type="project" value="InterPro"/>
</dbReference>
<evidence type="ECO:0000256" key="6">
    <source>
        <dbReference type="ARBA" id="ARBA00022833"/>
    </source>
</evidence>
<dbReference type="EMBL" id="KV425562">
    <property type="protein sequence ID" value="KZT27341.1"/>
    <property type="molecule type" value="Genomic_DNA"/>
</dbReference>
<dbReference type="InterPro" id="IPR032632">
    <property type="entry name" value="Peptidase_M16_M"/>
</dbReference>
<sequence>MVGRVDWRHVPASGTRPAYWVFTKPIEKSQQDDREYRIIELENGLQATAIHDAKADKAAASLDVAVGHLMDPDDMPGLAHFCEHLLFMGTEQFPRENEYSEFLSKNAGSSNAFTATTNTNYYFNVSTPALSGALTRFAAFFHCPLFAPSCTSRELNAVDSEHKKNHQSDMWRIFQLNKHLSKPGHVWSKFGTGHRESLSQAARELKQKGLLNGANGKQTNGVKVNGDANGSATSSLAPTRNPSPAPSEASHNSELEADGGAIGRETRRRLVEWWSKEYCASRMRLCVIGKESLDELSELVVNLFSPVPNRGRDALPMINDHPFGPEQRGTLVSVQTIMDFHVLEISFPLAWQPPLWRYKPANFLAHFVGHEGPGSLHSYLKNKGWITGLSSGAQNLARGFAMFKVTIHMTKDGFQNYQPIMLATYKYLNLLRFSELPAWHSREISTIASIRFRFAEKRRPDDYAVWVAEQMAWPIPMELVISAPQLTWPWDEHDGLKDEQGRWIGEKQVREILEGLKVDEGRAVLMARQAEHEKVTREGVKVEWKQEPWYGTGYTVKRFDEKFVQEAQSPNDLKELFLPGPNEFIPTNLDVDKREVAEPLENPYLIRETPLSSLWHKKDDRFWVPKARVAIDIRTPLANATPRSVVMTRLFGSLVTDSLTEYSYDADLAGLSYNLMTHGLGVWVVLSGYNDKIPVLTQRVFASVKQLKVMPDRLEVFKEQIKRDWQNFFLGQSYGISDYFGKYLLTEKQWTLQEMLPEIATVTAEEVQAHTKQLLSEVNMRMLVTGNMTKEDAIGIAELAESILGSLPSPASSVIERSLTLPEASNYVWSMPVPNPKEPNSALTYYLHIGDLTDDHLRVTSSLLAQILSEPAFNVLRTQEQLGYVVSCSQWHLTGDSQKGLRIVVQSEKPPQYLESRVNAFLKSMRDMIEQMPDEEFAEQKQGLERKWTEKPKNLSEETNRFWTYIDSGYLDFHRRFRNAELLRCVTKRDVIELFDARVHPSASKRAKLSIHLRSQKPAPKQVSPVAMTAFEDLVRNAGVQVERSTSKEEFGKGNPTATEFVKYWQGELASRVVDQDTIKKLLAEIPHVVEHYPVPATEGGEVDALEGVTFIEDVKKFKSSLTASPDPRPLAEWADAPSAKL</sequence>
<reference evidence="14 15" key="1">
    <citation type="journal article" date="2016" name="Mol. Biol. Evol.">
        <title>Comparative Genomics of Early-Diverging Mushroom-Forming Fungi Provides Insights into the Origins of Lignocellulose Decay Capabilities.</title>
        <authorList>
            <person name="Nagy L.G."/>
            <person name="Riley R."/>
            <person name="Tritt A."/>
            <person name="Adam C."/>
            <person name="Daum C."/>
            <person name="Floudas D."/>
            <person name="Sun H."/>
            <person name="Yadav J.S."/>
            <person name="Pangilinan J."/>
            <person name="Larsson K.H."/>
            <person name="Matsuura K."/>
            <person name="Barry K."/>
            <person name="Labutti K."/>
            <person name="Kuo R."/>
            <person name="Ohm R.A."/>
            <person name="Bhattacharya S.S."/>
            <person name="Shirouzu T."/>
            <person name="Yoshinaga Y."/>
            <person name="Martin F.M."/>
            <person name="Grigoriev I.V."/>
            <person name="Hibbett D.S."/>
        </authorList>
    </citation>
    <scope>NUCLEOTIDE SEQUENCE [LARGE SCALE GENOMIC DNA]</scope>
    <source>
        <strain evidence="14 15">HHB14362 ss-1</strain>
    </source>
</reference>
<dbReference type="InterPro" id="IPR050626">
    <property type="entry name" value="Peptidase_M16"/>
</dbReference>
<dbReference type="FunFam" id="3.30.830.10:FF:000012">
    <property type="entry name" value="Protease 3"/>
    <property type="match status" value="1"/>
</dbReference>